<feature type="region of interest" description="Disordered" evidence="10">
    <location>
        <begin position="406"/>
        <end position="478"/>
    </location>
</feature>
<feature type="compositionally biased region" description="Low complexity" evidence="10">
    <location>
        <begin position="170"/>
        <end position="188"/>
    </location>
</feature>
<comment type="subunit">
    <text evidence="9">Associates with 90S and pre-40S pre-ribosomal particles.</text>
</comment>
<feature type="region of interest" description="Disordered" evidence="10">
    <location>
        <begin position="1"/>
        <end position="271"/>
    </location>
</feature>
<comment type="function">
    <text evidence="8 9">Component of the 90S pre-ribosome involved in the maturation of rRNAs. Required for early cleavages of the pre-RNAs in the 40S ribosomal subunit maturation pathway.</text>
</comment>
<gene>
    <name evidence="11" type="ORF">UTRI_00213</name>
</gene>
<feature type="compositionally biased region" description="Basic and acidic residues" evidence="10">
    <location>
        <begin position="411"/>
        <end position="421"/>
    </location>
</feature>
<feature type="compositionally biased region" description="Acidic residues" evidence="10">
    <location>
        <begin position="36"/>
        <end position="53"/>
    </location>
</feature>
<dbReference type="GO" id="GO:0000462">
    <property type="term" value="P:maturation of SSU-rRNA from tricistronic rRNA transcript (SSU-rRNA, 5.8S rRNA, LSU-rRNA)"/>
    <property type="evidence" value="ECO:0007669"/>
    <property type="project" value="TreeGrafter"/>
</dbReference>
<evidence type="ECO:0000256" key="5">
    <source>
        <dbReference type="ARBA" id="ARBA00023054"/>
    </source>
</evidence>
<dbReference type="Proteomes" id="UP000324022">
    <property type="component" value="Unassembled WGS sequence"/>
</dbReference>
<comment type="similarity">
    <text evidence="2 9">Belongs to the RRP36 family.</text>
</comment>
<keyword evidence="3 9" id="KW-0690">Ribosome biogenesis</keyword>
<dbReference type="OrthoDB" id="448446at2759"/>
<proteinExistence type="inferred from homology"/>
<evidence type="ECO:0000256" key="4">
    <source>
        <dbReference type="ARBA" id="ARBA00022552"/>
    </source>
</evidence>
<dbReference type="InterPro" id="IPR009292">
    <property type="entry name" value="RRP36"/>
</dbReference>
<evidence type="ECO:0000256" key="1">
    <source>
        <dbReference type="ARBA" id="ARBA00004604"/>
    </source>
</evidence>
<dbReference type="AlphaFoldDB" id="A0A5C3DTK5"/>
<keyword evidence="4 9" id="KW-0698">rRNA processing</keyword>
<keyword evidence="6 9" id="KW-0539">Nucleus</keyword>
<comment type="subcellular location">
    <subcellularLocation>
        <location evidence="1 9">Nucleus</location>
        <location evidence="1 9">Nucleolus</location>
    </subcellularLocation>
</comment>
<evidence type="ECO:0000256" key="7">
    <source>
        <dbReference type="ARBA" id="ARBA00023274"/>
    </source>
</evidence>
<evidence type="ECO:0000256" key="3">
    <source>
        <dbReference type="ARBA" id="ARBA00022517"/>
    </source>
</evidence>
<feature type="compositionally biased region" description="Low complexity" evidence="10">
    <location>
        <begin position="25"/>
        <end position="35"/>
    </location>
</feature>
<name>A0A5C3DTK5_9BASI</name>
<organism evidence="11 12">
    <name type="scientific">Ustilago trichophora</name>
    <dbReference type="NCBI Taxonomy" id="86804"/>
    <lineage>
        <taxon>Eukaryota</taxon>
        <taxon>Fungi</taxon>
        <taxon>Dikarya</taxon>
        <taxon>Basidiomycota</taxon>
        <taxon>Ustilaginomycotina</taxon>
        <taxon>Ustilaginomycetes</taxon>
        <taxon>Ustilaginales</taxon>
        <taxon>Ustilaginaceae</taxon>
        <taxon>Ustilago</taxon>
    </lineage>
</organism>
<evidence type="ECO:0000256" key="9">
    <source>
        <dbReference type="RuleBase" id="RU368027"/>
    </source>
</evidence>
<feature type="compositionally biased region" description="Low complexity" evidence="10">
    <location>
        <begin position="211"/>
        <end position="235"/>
    </location>
</feature>
<protein>
    <recommendedName>
        <fullName evidence="9">rRNA biogenesis protein RRP36</fullName>
    </recommendedName>
</protein>
<feature type="compositionally biased region" description="Basic residues" evidence="10">
    <location>
        <begin position="422"/>
        <end position="434"/>
    </location>
</feature>
<feature type="compositionally biased region" description="Acidic residues" evidence="10">
    <location>
        <begin position="63"/>
        <end position="108"/>
    </location>
</feature>
<dbReference type="GO" id="GO:0030686">
    <property type="term" value="C:90S preribosome"/>
    <property type="evidence" value="ECO:0007669"/>
    <property type="project" value="TreeGrafter"/>
</dbReference>
<keyword evidence="7 9" id="KW-0687">Ribonucleoprotein</keyword>
<dbReference type="PANTHER" id="PTHR21738:SF0">
    <property type="entry name" value="RIBOSOMAL RNA PROCESSING PROTEIN 36 HOMOLOG"/>
    <property type="match status" value="1"/>
</dbReference>
<evidence type="ECO:0000256" key="2">
    <source>
        <dbReference type="ARBA" id="ARBA00009418"/>
    </source>
</evidence>
<evidence type="ECO:0000313" key="11">
    <source>
        <dbReference type="EMBL" id="SPO20737.1"/>
    </source>
</evidence>
<dbReference type="PANTHER" id="PTHR21738">
    <property type="entry name" value="RIBOSOMAL RNA PROCESSING PROTEIN 36 HOMOLOG"/>
    <property type="match status" value="1"/>
</dbReference>
<dbReference type="GO" id="GO:0005730">
    <property type="term" value="C:nucleolus"/>
    <property type="evidence" value="ECO:0007669"/>
    <property type="project" value="UniProtKB-SubCell"/>
</dbReference>
<dbReference type="Pfam" id="PF06102">
    <property type="entry name" value="RRP36"/>
    <property type="match status" value="1"/>
</dbReference>
<accession>A0A5C3DTK5</accession>
<keyword evidence="5" id="KW-0175">Coiled coil</keyword>
<reference evidence="11 12" key="1">
    <citation type="submission" date="2018-03" db="EMBL/GenBank/DDBJ databases">
        <authorList>
            <person name="Guldener U."/>
        </authorList>
    </citation>
    <scope>NUCLEOTIDE SEQUENCE [LARGE SCALE GENOMIC DNA]</scope>
    <source>
        <strain evidence="11 12">NBRC100155</strain>
    </source>
</reference>
<feature type="compositionally biased region" description="Acidic residues" evidence="10">
    <location>
        <begin position="133"/>
        <end position="152"/>
    </location>
</feature>
<keyword evidence="12" id="KW-1185">Reference proteome</keyword>
<evidence type="ECO:0000256" key="6">
    <source>
        <dbReference type="ARBA" id="ARBA00023242"/>
    </source>
</evidence>
<evidence type="ECO:0000256" key="10">
    <source>
        <dbReference type="SAM" id="MobiDB-lite"/>
    </source>
</evidence>
<evidence type="ECO:0000256" key="8">
    <source>
        <dbReference type="ARBA" id="ARBA00025053"/>
    </source>
</evidence>
<dbReference type="EMBL" id="OOIN01000002">
    <property type="protein sequence ID" value="SPO20737.1"/>
    <property type="molecule type" value="Genomic_DNA"/>
</dbReference>
<feature type="compositionally biased region" description="Basic and acidic residues" evidence="10">
    <location>
        <begin position="192"/>
        <end position="204"/>
    </location>
</feature>
<evidence type="ECO:0000313" key="12">
    <source>
        <dbReference type="Proteomes" id="UP000324022"/>
    </source>
</evidence>
<sequence length="478" mass="52764">MAKGPAKSKPQKAAVFEQDSEESDGGSLNLGSGSEMDSDVSSDEDVQSEQEEEERPKYAQFLDDSDLESDSGDDSQGDDDDSEDGEEEEDEDASTYSSDGDDVGEEDLAQQMKQIPFSALMKARQQLDGSASDNDDEDDDEVDISDLEEDEFAQDRMRLAQARAGKQPQRSSSTSSKSSKSSRASSSTDEALEAKRREVRERLRQLSGGASTSTSTVDSTDNAWAESRNARAAAQRQHDLAKRSNKNAPTEVSSKRPVSRRRNVVDTPSTTHIRDPRFESLSGSVNKDLFSKSYSFLPEMFSSELSTLKKTLAKLKKQELHQAGPKAKSEAALAIREERAKVEAALRRAEGLAGERERRARESAVKGKIKKENKERVEKGMLPFYPKKSEVKQMLLKDKYDRLAGGAGGVDGKKVGGQEKKQLKKALERRRRKNAQKEKRDMPVGIGFAREGNAAVPKRKRNPEAAGRGGEGNKRTRF</sequence>